<dbReference type="SUPFAM" id="SSF81631">
    <property type="entry name" value="PAP/OAS1 substrate-binding domain"/>
    <property type="match status" value="1"/>
</dbReference>
<comment type="subcellular location">
    <subcellularLocation>
        <location evidence="2 11">Nucleus</location>
    </subcellularLocation>
</comment>
<keyword evidence="4 11" id="KW-0507">mRNA processing</keyword>
<evidence type="ECO:0000256" key="1">
    <source>
        <dbReference type="ARBA" id="ARBA00001936"/>
    </source>
</evidence>
<evidence type="ECO:0000256" key="9">
    <source>
        <dbReference type="ARBA" id="ARBA00022842"/>
    </source>
</evidence>
<comment type="cofactor">
    <cofactor evidence="13">
        <name>Mg(2+)</name>
        <dbReference type="ChEBI" id="CHEBI:18420"/>
    </cofactor>
    <text evidence="13">Binds 2 magnesium ions. Also active with manganese.</text>
</comment>
<keyword evidence="6 13" id="KW-0479">Metal-binding</keyword>
<dbReference type="InterPro" id="IPR014492">
    <property type="entry name" value="PolyA_polymerase"/>
</dbReference>
<feature type="domain" description="Poly(A) polymerase nucleotidyltransferase" evidence="18">
    <location>
        <begin position="11"/>
        <end position="200"/>
    </location>
</feature>
<evidence type="ECO:0000256" key="13">
    <source>
        <dbReference type="PIRSR" id="PIRSR018425-2"/>
    </source>
</evidence>
<evidence type="ECO:0000259" key="18">
    <source>
        <dbReference type="Pfam" id="PF20750"/>
    </source>
</evidence>
<feature type="binding site" evidence="13">
    <location>
        <position position="101"/>
    </location>
    <ligand>
        <name>Mg(2+)</name>
        <dbReference type="ChEBI" id="CHEBI:18420"/>
        <label>2</label>
        <note>catalytic</note>
    </ligand>
</feature>
<evidence type="ECO:0000313" key="19">
    <source>
        <dbReference type="EMBL" id="EAY14530.1"/>
    </source>
</evidence>
<feature type="binding site" evidence="12">
    <location>
        <position position="223"/>
    </location>
    <ligand>
        <name>ATP</name>
        <dbReference type="ChEBI" id="CHEBI:30616"/>
    </ligand>
</feature>
<dbReference type="InParanoid" id="A2DYJ5"/>
<comment type="function">
    <text evidence="11">Polymerase that creates the 3'-poly(A) tail of mRNA's.</text>
</comment>
<evidence type="ECO:0000259" key="16">
    <source>
        <dbReference type="Pfam" id="PF04926"/>
    </source>
</evidence>
<keyword evidence="10 11" id="KW-0539">Nucleus</keyword>
<dbReference type="Gene3D" id="1.10.1410.10">
    <property type="match status" value="1"/>
</dbReference>
<dbReference type="SMR" id="A2DYJ5"/>
<dbReference type="PIRSF" id="PIRSF018425">
    <property type="entry name" value="PolyA_polymerase"/>
    <property type="match status" value="1"/>
</dbReference>
<comment type="similarity">
    <text evidence="3 11">Belongs to the poly(A) polymerase family.</text>
</comment>
<dbReference type="PANTHER" id="PTHR10682:SF10">
    <property type="entry name" value="POLYNUCLEOTIDE ADENYLYLTRANSFERASE"/>
    <property type="match status" value="1"/>
</dbReference>
<dbReference type="InterPro" id="IPR043519">
    <property type="entry name" value="NT_sf"/>
</dbReference>
<feature type="domain" description="Poly(A) polymerase RNA-binding" evidence="16">
    <location>
        <begin position="349"/>
        <end position="408"/>
    </location>
</feature>
<dbReference type="GO" id="GO:0003723">
    <property type="term" value="F:RNA binding"/>
    <property type="evidence" value="ECO:0007669"/>
    <property type="project" value="UniProtKB-UniRule"/>
</dbReference>
<keyword evidence="8 11" id="KW-0067">ATP-binding</keyword>
<dbReference type="CDD" id="cd05402">
    <property type="entry name" value="NT_PAP_TUTase"/>
    <property type="match status" value="1"/>
</dbReference>
<dbReference type="GO" id="GO:0046872">
    <property type="term" value="F:metal ion binding"/>
    <property type="evidence" value="ECO:0007669"/>
    <property type="project" value="UniProtKB-KW"/>
</dbReference>
<keyword evidence="5 11" id="KW-0808">Transferase</keyword>
<gene>
    <name evidence="19" type="ORF">TVAG_388620</name>
</gene>
<evidence type="ECO:0000259" key="17">
    <source>
        <dbReference type="Pfam" id="PF04928"/>
    </source>
</evidence>
<reference evidence="19" key="1">
    <citation type="submission" date="2006-10" db="EMBL/GenBank/DDBJ databases">
        <authorList>
            <person name="Amadeo P."/>
            <person name="Zhao Q."/>
            <person name="Wortman J."/>
            <person name="Fraser-Liggett C."/>
            <person name="Carlton J."/>
        </authorList>
    </citation>
    <scope>NUCLEOTIDE SEQUENCE</scope>
    <source>
        <strain evidence="19">G3</strain>
    </source>
</reference>
<dbReference type="SUPFAM" id="SSF55003">
    <property type="entry name" value="PAP/Archaeal CCA-adding enzyme, C-terminal domain"/>
    <property type="match status" value="1"/>
</dbReference>
<keyword evidence="15" id="KW-0812">Transmembrane</keyword>
<dbReference type="EC" id="2.7.7.19" evidence="11"/>
<feature type="binding site" evidence="13">
    <location>
        <position position="153"/>
    </location>
    <ligand>
        <name>Mg(2+)</name>
        <dbReference type="ChEBI" id="CHEBI:18420"/>
        <label>2</label>
        <note>catalytic</note>
    </ligand>
</feature>
<sequence length="494" mass="56651">MLPQYEPRQKPQTEEGPTGAELQASIELQRFIDKYDAPATEEQKTKRQEVLSKIKILINEFVRIIAKKTGNTAEGLENVESQLVPYGSYRLGVVSEGSDIDCIVVAPSFVKRSDFFNTFYEMMINHPSVKELVKVENAYSPIMSFHYDGIEIDLSFASLAMTTVAEDTDFADDHILDNVDEESVRSLNGRRVNDMLLQLVPNQDIFRVVLRFLRIWAKKRCVYGNVFGYLGGVNLAILAAFICQRYPKKSPAYIIVMFFNDLATWTWPEPIYINTPTTGNRSNWDPTRQQDHKDCMPIITPAYPTINSLHSATKSSRNRMTVEFKRGFKVASACLKSEASWERIIDSPKFFVRHRKFVEVLVVATEEKVYTEFMKFVQSRVRFLAINIETQLRHVSHAYIWPVEFPANGYRGNEFCSVFYIGLSYHVPKDENQSRTLDLTSPAKKWVDDIRQKAPPNADVILDVVDTKDLPSFLFPNGERPEVKNVKKVEQPAK</sequence>
<dbReference type="AlphaFoldDB" id="A2DYJ5"/>
<evidence type="ECO:0000256" key="4">
    <source>
        <dbReference type="ARBA" id="ARBA00022664"/>
    </source>
</evidence>
<dbReference type="InterPro" id="IPR048840">
    <property type="entry name" value="PolA_pol_NTPase"/>
</dbReference>
<comment type="catalytic activity">
    <reaction evidence="11">
        <text>RNA(n) + ATP = RNA(n)-3'-adenine ribonucleotide + diphosphate</text>
        <dbReference type="Rhea" id="RHEA:11332"/>
        <dbReference type="Rhea" id="RHEA-COMP:14527"/>
        <dbReference type="Rhea" id="RHEA-COMP:17347"/>
        <dbReference type="ChEBI" id="CHEBI:30616"/>
        <dbReference type="ChEBI" id="CHEBI:33019"/>
        <dbReference type="ChEBI" id="CHEBI:140395"/>
        <dbReference type="ChEBI" id="CHEBI:173115"/>
        <dbReference type="EC" id="2.7.7.19"/>
    </reaction>
</comment>
<dbReference type="Pfam" id="PF04926">
    <property type="entry name" value="PAP_RNA-bind"/>
    <property type="match status" value="1"/>
</dbReference>
<evidence type="ECO:0000256" key="6">
    <source>
        <dbReference type="ARBA" id="ARBA00022723"/>
    </source>
</evidence>
<feature type="binding site" evidence="12">
    <location>
        <position position="153"/>
    </location>
    <ligand>
        <name>ATP</name>
        <dbReference type="ChEBI" id="CHEBI:30616"/>
    </ligand>
</feature>
<proteinExistence type="inferred from homology"/>
<dbReference type="FunCoup" id="A2DYJ5">
    <property type="interactions" value="679"/>
</dbReference>
<evidence type="ECO:0000256" key="10">
    <source>
        <dbReference type="ARBA" id="ARBA00023242"/>
    </source>
</evidence>
<dbReference type="InterPro" id="IPR007012">
    <property type="entry name" value="PolA_pol_cen_dom"/>
</dbReference>
<feature type="binding site" evidence="12">
    <location>
        <begin position="99"/>
        <end position="101"/>
    </location>
    <ligand>
        <name>ATP</name>
        <dbReference type="ChEBI" id="CHEBI:30616"/>
    </ligand>
</feature>
<dbReference type="STRING" id="5722.A2DYJ5"/>
<evidence type="ECO:0000256" key="11">
    <source>
        <dbReference type="PIRNR" id="PIRNR018425"/>
    </source>
</evidence>
<dbReference type="FunFam" id="3.30.460.10:FF:000002">
    <property type="entry name" value="Poly(A) polymerase alpha, putative"/>
    <property type="match status" value="1"/>
</dbReference>
<dbReference type="GO" id="GO:0005634">
    <property type="term" value="C:nucleus"/>
    <property type="evidence" value="ECO:0000318"/>
    <property type="project" value="GO_Central"/>
</dbReference>
<evidence type="ECO:0000256" key="8">
    <source>
        <dbReference type="ARBA" id="ARBA00022840"/>
    </source>
</evidence>
<evidence type="ECO:0000256" key="3">
    <source>
        <dbReference type="ARBA" id="ARBA00010912"/>
    </source>
</evidence>
<dbReference type="OrthoDB" id="412748at2759"/>
<evidence type="ECO:0000256" key="2">
    <source>
        <dbReference type="ARBA" id="ARBA00004123"/>
    </source>
</evidence>
<keyword evidence="15" id="KW-0472">Membrane</keyword>
<dbReference type="GO" id="GO:0031123">
    <property type="term" value="P:RNA 3'-end processing"/>
    <property type="evidence" value="ECO:0007669"/>
    <property type="project" value="InterPro"/>
</dbReference>
<feature type="transmembrane region" description="Helical" evidence="15">
    <location>
        <begin position="221"/>
        <end position="242"/>
    </location>
</feature>
<dbReference type="eggNOG" id="KOG2245">
    <property type="taxonomic scope" value="Eukaryota"/>
</dbReference>
<feature type="binding site" evidence="13">
    <location>
        <position position="99"/>
    </location>
    <ligand>
        <name>Mg(2+)</name>
        <dbReference type="ChEBI" id="CHEBI:18420"/>
        <label>2</label>
        <note>catalytic</note>
    </ligand>
</feature>
<comment type="cofactor">
    <cofactor evidence="1">
        <name>Mn(2+)</name>
        <dbReference type="ChEBI" id="CHEBI:29035"/>
    </cofactor>
</comment>
<name>A2DYJ5_TRIV3</name>
<dbReference type="Gene3D" id="3.30.70.590">
    <property type="entry name" value="Poly(A) polymerase predicted RNA binding domain"/>
    <property type="match status" value="1"/>
</dbReference>
<dbReference type="SUPFAM" id="SSF81301">
    <property type="entry name" value="Nucleotidyltransferase"/>
    <property type="match status" value="1"/>
</dbReference>
<dbReference type="Proteomes" id="UP000001542">
    <property type="component" value="Unassembled WGS sequence"/>
</dbReference>
<accession>A2DYJ5</accession>
<evidence type="ECO:0000256" key="14">
    <source>
        <dbReference type="SAM" id="MobiDB-lite"/>
    </source>
</evidence>
<keyword evidence="20" id="KW-1185">Reference proteome</keyword>
<dbReference type="EMBL" id="DS113269">
    <property type="protein sequence ID" value="EAY14530.1"/>
    <property type="molecule type" value="Genomic_DNA"/>
</dbReference>
<dbReference type="GO" id="GO:1990817">
    <property type="term" value="F:poly(A) RNA polymerase activity"/>
    <property type="evidence" value="ECO:0000318"/>
    <property type="project" value="GO_Central"/>
</dbReference>
<dbReference type="GO" id="GO:0006397">
    <property type="term" value="P:mRNA processing"/>
    <property type="evidence" value="ECO:0007669"/>
    <property type="project" value="UniProtKB-KW"/>
</dbReference>
<evidence type="ECO:0000256" key="5">
    <source>
        <dbReference type="ARBA" id="ARBA00022679"/>
    </source>
</evidence>
<keyword evidence="9 13" id="KW-0460">Magnesium</keyword>
<feature type="domain" description="Poly(A) polymerase central" evidence="17">
    <location>
        <begin position="206"/>
        <end position="345"/>
    </location>
</feature>
<dbReference type="InterPro" id="IPR007010">
    <property type="entry name" value="PolA_pol_RNA-bd_dom"/>
</dbReference>
<dbReference type="PANTHER" id="PTHR10682">
    <property type="entry name" value="POLY A POLYMERASE"/>
    <property type="match status" value="1"/>
</dbReference>
<evidence type="ECO:0000313" key="20">
    <source>
        <dbReference type="Proteomes" id="UP000001542"/>
    </source>
</evidence>
<dbReference type="VEuPathDB" id="TrichDB:TVAGG3_0213930"/>
<dbReference type="Gene3D" id="3.30.460.10">
    <property type="entry name" value="Beta Polymerase, domain 2"/>
    <property type="match status" value="1"/>
</dbReference>
<protein>
    <recommendedName>
        <fullName evidence="11">Poly(A) polymerase</fullName>
        <ecNumber evidence="11">2.7.7.19</ecNumber>
    </recommendedName>
</protein>
<evidence type="ECO:0000256" key="12">
    <source>
        <dbReference type="PIRSR" id="PIRSR018425-1"/>
    </source>
</evidence>
<organism evidence="19 20">
    <name type="scientific">Trichomonas vaginalis (strain ATCC PRA-98 / G3)</name>
    <dbReference type="NCBI Taxonomy" id="412133"/>
    <lineage>
        <taxon>Eukaryota</taxon>
        <taxon>Metamonada</taxon>
        <taxon>Parabasalia</taxon>
        <taxon>Trichomonadida</taxon>
        <taxon>Trichomonadidae</taxon>
        <taxon>Trichomonas</taxon>
    </lineage>
</organism>
<evidence type="ECO:0000256" key="7">
    <source>
        <dbReference type="ARBA" id="ARBA00022741"/>
    </source>
</evidence>
<dbReference type="InterPro" id="IPR011068">
    <property type="entry name" value="NuclTrfase_I-like_C"/>
</dbReference>
<dbReference type="Pfam" id="PF04928">
    <property type="entry name" value="PAP_central"/>
    <property type="match status" value="1"/>
</dbReference>
<dbReference type="GO" id="GO:0005524">
    <property type="term" value="F:ATP binding"/>
    <property type="evidence" value="ECO:0007669"/>
    <property type="project" value="UniProtKB-UniRule"/>
</dbReference>
<dbReference type="Pfam" id="PF20750">
    <property type="entry name" value="PAP_NTPase"/>
    <property type="match status" value="1"/>
</dbReference>
<keyword evidence="15" id="KW-1133">Transmembrane helix</keyword>
<dbReference type="VEuPathDB" id="TrichDB:TVAG_388620"/>
<dbReference type="FunFam" id="1.10.1410.10:FF:000001">
    <property type="entry name" value="Putative poly(A) polymerase gamma"/>
    <property type="match status" value="1"/>
</dbReference>
<feature type="binding site" evidence="12">
    <location>
        <begin position="232"/>
        <end position="233"/>
    </location>
    <ligand>
        <name>ATP</name>
        <dbReference type="ChEBI" id="CHEBI:30616"/>
    </ligand>
</feature>
<dbReference type="OMA" id="EWKWPQP"/>
<evidence type="ECO:0000256" key="15">
    <source>
        <dbReference type="SAM" id="Phobius"/>
    </source>
</evidence>
<feature type="binding site" evidence="13">
    <location>
        <position position="99"/>
    </location>
    <ligand>
        <name>Mg(2+)</name>
        <dbReference type="ChEBI" id="CHEBI:18420"/>
        <label>1</label>
        <note>catalytic</note>
    </ligand>
</feature>
<keyword evidence="7 11" id="KW-0547">Nucleotide-binding</keyword>
<reference evidence="19" key="2">
    <citation type="journal article" date="2007" name="Science">
        <title>Draft genome sequence of the sexually transmitted pathogen Trichomonas vaginalis.</title>
        <authorList>
            <person name="Carlton J.M."/>
            <person name="Hirt R.P."/>
            <person name="Silva J.C."/>
            <person name="Delcher A.L."/>
            <person name="Schatz M."/>
            <person name="Zhao Q."/>
            <person name="Wortman J.R."/>
            <person name="Bidwell S.L."/>
            <person name="Alsmark U.C.M."/>
            <person name="Besteiro S."/>
            <person name="Sicheritz-Ponten T."/>
            <person name="Noel C.J."/>
            <person name="Dacks J.B."/>
            <person name="Foster P.G."/>
            <person name="Simillion C."/>
            <person name="Van de Peer Y."/>
            <person name="Miranda-Saavedra D."/>
            <person name="Barton G.J."/>
            <person name="Westrop G.D."/>
            <person name="Mueller S."/>
            <person name="Dessi D."/>
            <person name="Fiori P.L."/>
            <person name="Ren Q."/>
            <person name="Paulsen I."/>
            <person name="Zhang H."/>
            <person name="Bastida-Corcuera F.D."/>
            <person name="Simoes-Barbosa A."/>
            <person name="Brown M.T."/>
            <person name="Hayes R.D."/>
            <person name="Mukherjee M."/>
            <person name="Okumura C.Y."/>
            <person name="Schneider R."/>
            <person name="Smith A.J."/>
            <person name="Vanacova S."/>
            <person name="Villalvazo M."/>
            <person name="Haas B.J."/>
            <person name="Pertea M."/>
            <person name="Feldblyum T.V."/>
            <person name="Utterback T.R."/>
            <person name="Shu C.L."/>
            <person name="Osoegawa K."/>
            <person name="de Jong P.J."/>
            <person name="Hrdy I."/>
            <person name="Horvathova L."/>
            <person name="Zubacova Z."/>
            <person name="Dolezal P."/>
            <person name="Malik S.B."/>
            <person name="Logsdon J.M. Jr."/>
            <person name="Henze K."/>
            <person name="Gupta A."/>
            <person name="Wang C.C."/>
            <person name="Dunne R.L."/>
            <person name="Upcroft J.A."/>
            <person name="Upcroft P."/>
            <person name="White O."/>
            <person name="Salzberg S.L."/>
            <person name="Tang P."/>
            <person name="Chiu C.-H."/>
            <person name="Lee Y.-S."/>
            <person name="Embley T.M."/>
            <person name="Coombs G.H."/>
            <person name="Mottram J.C."/>
            <person name="Tachezy J."/>
            <person name="Fraser-Liggett C.M."/>
            <person name="Johnson P.J."/>
        </authorList>
    </citation>
    <scope>NUCLEOTIDE SEQUENCE [LARGE SCALE GENOMIC DNA]</scope>
    <source>
        <strain evidence="19">G3</strain>
    </source>
</reference>
<feature type="region of interest" description="Disordered" evidence="14">
    <location>
        <begin position="1"/>
        <end position="20"/>
    </location>
</feature>
<feature type="binding site" evidence="13">
    <location>
        <position position="101"/>
    </location>
    <ligand>
        <name>Mg(2+)</name>
        <dbReference type="ChEBI" id="CHEBI:18420"/>
        <label>1</label>
        <note>catalytic</note>
    </ligand>
</feature>